<reference evidence="1 2" key="1">
    <citation type="submission" date="2024-09" db="EMBL/GenBank/DDBJ databases">
        <authorList>
            <person name="Zhang Y."/>
        </authorList>
    </citation>
    <scope>NUCLEOTIDE SEQUENCE [LARGE SCALE GENOMIC DNA]</scope>
    <source>
        <strain evidence="1 2">ZJ318</strain>
    </source>
</reference>
<dbReference type="Proteomes" id="UP001576708">
    <property type="component" value="Unassembled WGS sequence"/>
</dbReference>
<name>A0ABV4VI19_9GAMM</name>
<proteinExistence type="predicted"/>
<evidence type="ECO:0000313" key="2">
    <source>
        <dbReference type="Proteomes" id="UP001576708"/>
    </source>
</evidence>
<comment type="caution">
    <text evidence="1">The sequence shown here is derived from an EMBL/GenBank/DDBJ whole genome shotgun (WGS) entry which is preliminary data.</text>
</comment>
<keyword evidence="2" id="KW-1185">Reference proteome</keyword>
<organism evidence="1 2">
    <name type="scientific">Shewanella mangrovisoli</name>
    <dbReference type="NCBI Taxonomy" id="2864211"/>
    <lineage>
        <taxon>Bacteria</taxon>
        <taxon>Pseudomonadati</taxon>
        <taxon>Pseudomonadota</taxon>
        <taxon>Gammaproteobacteria</taxon>
        <taxon>Alteromonadales</taxon>
        <taxon>Shewanellaceae</taxon>
        <taxon>Shewanella</taxon>
    </lineage>
</organism>
<sequence>MMFSGCSNTPPIVRTVITKQTLYVLPPKSLISQCLPAECDLLHNNGENADLADCLMQQLAVIKKCDTDWQIFEKWRTEKEHEQSLHQ</sequence>
<gene>
    <name evidence="1" type="ORF">ACE02W_08825</name>
</gene>
<dbReference type="EMBL" id="JBHFGU010000002">
    <property type="protein sequence ID" value="MFB2619902.1"/>
    <property type="molecule type" value="Genomic_DNA"/>
</dbReference>
<accession>A0ABV4VI19</accession>
<dbReference type="RefSeq" id="WP_374915638.1">
    <property type="nucleotide sequence ID" value="NZ_JBCATE010000002.1"/>
</dbReference>
<evidence type="ECO:0000313" key="1">
    <source>
        <dbReference type="EMBL" id="MFB2619902.1"/>
    </source>
</evidence>
<protein>
    <submittedName>
        <fullName evidence="1">Uncharacterized protein</fullName>
    </submittedName>
</protein>